<proteinExistence type="inferred from homology"/>
<dbReference type="GO" id="GO:0006545">
    <property type="term" value="P:glycine biosynthetic process"/>
    <property type="evidence" value="ECO:0007669"/>
    <property type="project" value="TreeGrafter"/>
</dbReference>
<dbReference type="SUPFAM" id="SSF53383">
    <property type="entry name" value="PLP-dependent transferases"/>
    <property type="match status" value="1"/>
</dbReference>
<evidence type="ECO:0000313" key="7">
    <source>
        <dbReference type="RefSeq" id="XP_026687274.1"/>
    </source>
</evidence>
<dbReference type="GeneID" id="103520288"/>
<dbReference type="InterPro" id="IPR023603">
    <property type="entry name" value="Low_specificity_L-TA-like"/>
</dbReference>
<dbReference type="Proteomes" id="UP000079169">
    <property type="component" value="Unplaced"/>
</dbReference>
<gene>
    <name evidence="7" type="primary">LOC103520288</name>
</gene>
<reference evidence="7" key="1">
    <citation type="submission" date="2025-08" db="UniProtKB">
        <authorList>
            <consortium name="RefSeq"/>
        </authorList>
    </citation>
    <scope>IDENTIFICATION</scope>
</reference>
<keyword evidence="3" id="KW-0663">Pyridoxal phosphate</keyword>
<evidence type="ECO:0000259" key="5">
    <source>
        <dbReference type="Pfam" id="PF01212"/>
    </source>
</evidence>
<dbReference type="InterPro" id="IPR015421">
    <property type="entry name" value="PyrdxlP-dep_Trfase_major"/>
</dbReference>
<dbReference type="AlphaFoldDB" id="A0A3Q0JFY3"/>
<name>A0A3Q0JFY3_DIACI</name>
<evidence type="ECO:0000256" key="4">
    <source>
        <dbReference type="ARBA" id="ARBA00023239"/>
    </source>
</evidence>
<sequence>MFQILFCLLQIRTVDIRSDTISKPTMEMKNYMFNCEVGDDVYLEDPTCKELQEKAAKLAGKEAAIFVPSGTMGNLIAIMTHCDRRDSEIIVGDCSHIMLWEQGGASQTSVYSQIGRVLMRGVTNQKDGTFDLDEMEAKFSTADNIHCASTSLVCVENTHNYCGGTVLPMQWLRELKARCQEHNIPVHMDGARVFNAASYLGLPLAEVCASVDTVMFCLSKGLGAPVGSILAGPEEFIQK</sequence>
<dbReference type="PANTHER" id="PTHR48097">
    <property type="entry name" value="L-THREONINE ALDOLASE-RELATED"/>
    <property type="match status" value="1"/>
</dbReference>
<comment type="similarity">
    <text evidence="2">Belongs to the threonine aldolase family.</text>
</comment>
<dbReference type="STRING" id="121845.A0A3Q0JFY3"/>
<organism evidence="6 7">
    <name type="scientific">Diaphorina citri</name>
    <name type="common">Asian citrus psyllid</name>
    <dbReference type="NCBI Taxonomy" id="121845"/>
    <lineage>
        <taxon>Eukaryota</taxon>
        <taxon>Metazoa</taxon>
        <taxon>Ecdysozoa</taxon>
        <taxon>Arthropoda</taxon>
        <taxon>Hexapoda</taxon>
        <taxon>Insecta</taxon>
        <taxon>Pterygota</taxon>
        <taxon>Neoptera</taxon>
        <taxon>Paraneoptera</taxon>
        <taxon>Hemiptera</taxon>
        <taxon>Sternorrhyncha</taxon>
        <taxon>Psylloidea</taxon>
        <taxon>Psyllidae</taxon>
        <taxon>Diaphorininae</taxon>
        <taxon>Diaphorina</taxon>
    </lineage>
</organism>
<dbReference type="GO" id="GO:0008732">
    <property type="term" value="F:L-allo-threonine aldolase activity"/>
    <property type="evidence" value="ECO:0007669"/>
    <property type="project" value="TreeGrafter"/>
</dbReference>
<dbReference type="FunFam" id="3.40.640.10:FF:000030">
    <property type="entry name" value="Low-specificity L-threonine aldolase"/>
    <property type="match status" value="1"/>
</dbReference>
<comment type="cofactor">
    <cofactor evidence="1">
        <name>pyridoxal 5'-phosphate</name>
        <dbReference type="ChEBI" id="CHEBI:597326"/>
    </cofactor>
</comment>
<dbReference type="GO" id="GO:0006567">
    <property type="term" value="P:L-threonine catabolic process"/>
    <property type="evidence" value="ECO:0007669"/>
    <property type="project" value="TreeGrafter"/>
</dbReference>
<evidence type="ECO:0000313" key="6">
    <source>
        <dbReference type="Proteomes" id="UP000079169"/>
    </source>
</evidence>
<dbReference type="InterPro" id="IPR001597">
    <property type="entry name" value="ArAA_b-elim_lyase/Thr_aldolase"/>
</dbReference>
<dbReference type="NCBIfam" id="NF041359">
    <property type="entry name" value="GntG_guanitoxin"/>
    <property type="match status" value="1"/>
</dbReference>
<dbReference type="GO" id="GO:0005829">
    <property type="term" value="C:cytosol"/>
    <property type="evidence" value="ECO:0007669"/>
    <property type="project" value="TreeGrafter"/>
</dbReference>
<dbReference type="InterPro" id="IPR015424">
    <property type="entry name" value="PyrdxlP-dep_Trfase"/>
</dbReference>
<evidence type="ECO:0000256" key="1">
    <source>
        <dbReference type="ARBA" id="ARBA00001933"/>
    </source>
</evidence>
<evidence type="ECO:0000256" key="3">
    <source>
        <dbReference type="ARBA" id="ARBA00022898"/>
    </source>
</evidence>
<dbReference type="PaxDb" id="121845-A0A3Q0JFY3"/>
<dbReference type="Pfam" id="PF01212">
    <property type="entry name" value="Beta_elim_lyase"/>
    <property type="match status" value="1"/>
</dbReference>
<dbReference type="PANTHER" id="PTHR48097:SF9">
    <property type="entry name" value="L-THREONINE ALDOLASE"/>
    <property type="match status" value="1"/>
</dbReference>
<protein>
    <submittedName>
        <fullName evidence="7">Probable low-specificity L-threonine aldolase 2 isoform X1</fullName>
    </submittedName>
</protein>
<keyword evidence="4" id="KW-0456">Lyase</keyword>
<dbReference type="RefSeq" id="XP_026687274.1">
    <property type="nucleotide sequence ID" value="XM_026831473.1"/>
</dbReference>
<evidence type="ECO:0000256" key="2">
    <source>
        <dbReference type="ARBA" id="ARBA00006966"/>
    </source>
</evidence>
<accession>A0A3Q0JFY3</accession>
<feature type="domain" description="Aromatic amino acid beta-eliminating lyase/threonine aldolase" evidence="5">
    <location>
        <begin position="15"/>
        <end position="239"/>
    </location>
</feature>
<dbReference type="Gene3D" id="3.40.640.10">
    <property type="entry name" value="Type I PLP-dependent aspartate aminotransferase-like (Major domain)"/>
    <property type="match status" value="1"/>
</dbReference>
<keyword evidence="6" id="KW-1185">Reference proteome</keyword>